<dbReference type="Proteomes" id="UP000029585">
    <property type="component" value="Unassembled WGS sequence"/>
</dbReference>
<dbReference type="InterPro" id="IPR001119">
    <property type="entry name" value="SLH_dom"/>
</dbReference>
<dbReference type="InterPro" id="IPR008930">
    <property type="entry name" value="Terpenoid_cyclase/PrenylTrfase"/>
</dbReference>
<evidence type="ECO:0000313" key="4">
    <source>
        <dbReference type="EMBL" id="KGF54182.1"/>
    </source>
</evidence>
<feature type="domain" description="SLH" evidence="3">
    <location>
        <begin position="498"/>
        <end position="556"/>
    </location>
</feature>
<evidence type="ECO:0000256" key="2">
    <source>
        <dbReference type="SAM" id="SignalP"/>
    </source>
</evidence>
<protein>
    <recommendedName>
        <fullName evidence="3">SLH domain-containing protein</fullName>
    </recommendedName>
</protein>
<dbReference type="PANTHER" id="PTHR43308:SF5">
    <property type="entry name" value="S-LAYER PROTEIN _ PEPTIDOGLYCAN ENDO-BETA-N-ACETYLGLUCOSAMINIDASE"/>
    <property type="match status" value="1"/>
</dbReference>
<feature type="domain" description="SLH" evidence="3">
    <location>
        <begin position="368"/>
        <end position="431"/>
    </location>
</feature>
<organism evidence="4 5">
    <name type="scientific">Flavonifractor plautii 1_3_50AFAA</name>
    <dbReference type="NCBI Taxonomy" id="742738"/>
    <lineage>
        <taxon>Bacteria</taxon>
        <taxon>Bacillati</taxon>
        <taxon>Bacillota</taxon>
        <taxon>Clostridia</taxon>
        <taxon>Eubacteriales</taxon>
        <taxon>Oscillospiraceae</taxon>
        <taxon>Flavonifractor</taxon>
    </lineage>
</organism>
<dbReference type="eggNOG" id="COG1657">
    <property type="taxonomic scope" value="Bacteria"/>
</dbReference>
<dbReference type="Gene3D" id="1.50.10.20">
    <property type="match status" value="1"/>
</dbReference>
<dbReference type="RefSeq" id="WP_050001759.1">
    <property type="nucleotide sequence ID" value="NZ_KN174165.1"/>
</dbReference>
<dbReference type="PANTHER" id="PTHR43308">
    <property type="entry name" value="OUTER MEMBRANE PROTEIN ALPHA-RELATED"/>
    <property type="match status" value="1"/>
</dbReference>
<comment type="caution">
    <text evidence="4">The sequence shown here is derived from an EMBL/GenBank/DDBJ whole genome shotgun (WGS) entry which is preliminary data.</text>
</comment>
<dbReference type="InterPro" id="IPR051465">
    <property type="entry name" value="Cell_Envelope_Struct_Comp"/>
</dbReference>
<dbReference type="HOGENOM" id="CLU_590131_0_0_9"/>
<gene>
    <name evidence="4" type="ORF">HMPREF9460_03086</name>
</gene>
<dbReference type="CDD" id="cd00688">
    <property type="entry name" value="ISOPREN_C2_like"/>
    <property type="match status" value="1"/>
</dbReference>
<feature type="signal peptide" evidence="2">
    <location>
        <begin position="1"/>
        <end position="27"/>
    </location>
</feature>
<dbReference type="EMBL" id="ADLO01000093">
    <property type="protein sequence ID" value="KGF54182.1"/>
    <property type="molecule type" value="Genomic_DNA"/>
</dbReference>
<keyword evidence="2" id="KW-0732">Signal</keyword>
<reference evidence="4 5" key="1">
    <citation type="submission" date="2011-08" db="EMBL/GenBank/DDBJ databases">
        <title>The Genome Sequence of Clostridium orbiscindens 1_3_50AFAA.</title>
        <authorList>
            <consortium name="The Broad Institute Genome Sequencing Platform"/>
            <person name="Earl A."/>
            <person name="Ward D."/>
            <person name="Feldgarden M."/>
            <person name="Gevers D."/>
            <person name="Daigneault M."/>
            <person name="Strauss J."/>
            <person name="Allen-Vercoe E."/>
            <person name="Young S.K."/>
            <person name="Zeng Q."/>
            <person name="Gargeya S."/>
            <person name="Fitzgerald M."/>
            <person name="Haas B."/>
            <person name="Abouelleil A."/>
            <person name="Alvarado L."/>
            <person name="Arachchi H.M."/>
            <person name="Berlin A."/>
            <person name="Brown A."/>
            <person name="Chapman S.B."/>
            <person name="Chen Z."/>
            <person name="Dunbar C."/>
            <person name="Freedman E."/>
            <person name="Gearin G."/>
            <person name="Gellesch M."/>
            <person name="Goldberg J."/>
            <person name="Griggs A."/>
            <person name="Gujja S."/>
            <person name="Heiman D."/>
            <person name="Howarth C."/>
            <person name="Larson L."/>
            <person name="Lui A."/>
            <person name="MacDonald P.J.P."/>
            <person name="Montmayeur A."/>
            <person name="Murphy C."/>
            <person name="Neiman D."/>
            <person name="Pearson M."/>
            <person name="Priest M."/>
            <person name="Roberts A."/>
            <person name="Saif S."/>
            <person name="Shea T."/>
            <person name="Shenoy N."/>
            <person name="Sisk P."/>
            <person name="Stolte C."/>
            <person name="Sykes S."/>
            <person name="Wortman J."/>
            <person name="Nusbaum C."/>
            <person name="Birren B."/>
        </authorList>
    </citation>
    <scope>NUCLEOTIDE SEQUENCE [LARGE SCALE GENOMIC DNA]</scope>
    <source>
        <strain evidence="4 5">1_3_50AFAA</strain>
    </source>
</reference>
<dbReference type="PATRIC" id="fig|742738.3.peg.3175"/>
<dbReference type="PROSITE" id="PS51272">
    <property type="entry name" value="SLH"/>
    <property type="match status" value="3"/>
</dbReference>
<dbReference type="AlphaFoldDB" id="A0A096CH54"/>
<feature type="chain" id="PRO_5001918673" description="SLH domain-containing protein" evidence="2">
    <location>
        <begin position="28"/>
        <end position="556"/>
    </location>
</feature>
<feature type="domain" description="SLH" evidence="3">
    <location>
        <begin position="432"/>
        <end position="490"/>
    </location>
</feature>
<keyword evidence="1" id="KW-0677">Repeat</keyword>
<name>A0A096CH54_FLAPL</name>
<sequence length="556" mass="59740">MKKWKQRGFAFVLALSLTTGMLTGAQAAVSKETLNEAVQDTAEYMYRTVQNPQVGSIGGEWAVLGLARSGYDVPDSYYQDYYATVEAYVTACDGKLHDKKYTEYSRVIVALSSIGKDARNVAGYDLTKPLGDYEKTIWQGLNGPIWALIALDSAGYPMPENPEANVQATRQMYIDRILECQLPDGGWSLFGGTEAASSGDGISDPDITGMALQALAKYQDQPEVARATKEALTCMSEQQSDDGGFASWGTANSESCVQMIVALCELGIELDDPRFVKNGNTMLDNLMTFYRQGEGFLHTQSGSGSNQMATEQGFYGLVAAQRAAEGRSSLYRMSDALSIPDAVETEMSGQGQGLEGKDPAVTAQPITSPGKTFPDIAFSDQITAIEALAARGIIDGKSDGNFDPDGSMTRAEFATIVVRALGLTPADTGAFVDVASTAWYSPYVGAASTYGLINGVGEGRFSPDGTITRQEAAVMVSRAAELCGLETEMDTAAVRNMLAQFPDYMSSAEWARAQLAFCYQEGILSQTELNVRPQDAVTRAEVAQMLFNLLSSAELL</sequence>
<dbReference type="SUPFAM" id="SSF48239">
    <property type="entry name" value="Terpenoid cyclases/Protein prenyltransferases"/>
    <property type="match status" value="1"/>
</dbReference>
<proteinExistence type="predicted"/>
<evidence type="ECO:0000256" key="1">
    <source>
        <dbReference type="ARBA" id="ARBA00022737"/>
    </source>
</evidence>
<evidence type="ECO:0000259" key="3">
    <source>
        <dbReference type="PROSITE" id="PS51272"/>
    </source>
</evidence>
<accession>A0A096CH54</accession>
<dbReference type="Pfam" id="PF00395">
    <property type="entry name" value="SLH"/>
    <property type="match status" value="3"/>
</dbReference>
<keyword evidence="5" id="KW-1185">Reference proteome</keyword>
<evidence type="ECO:0000313" key="5">
    <source>
        <dbReference type="Proteomes" id="UP000029585"/>
    </source>
</evidence>